<dbReference type="KEGG" id="sna:Snas_4325"/>
<keyword evidence="7" id="KW-1185">Reference proteome</keyword>
<dbReference type="SUPFAM" id="SSF46689">
    <property type="entry name" value="Homeodomain-like"/>
    <property type="match status" value="1"/>
</dbReference>
<name>D3Q3Q5_STANL</name>
<protein>
    <submittedName>
        <fullName evidence="6">Transcriptional regulator, TetR family</fullName>
    </submittedName>
</protein>
<dbReference type="RefSeq" id="WP_013019543.1">
    <property type="nucleotide sequence ID" value="NC_013947.1"/>
</dbReference>
<organism evidence="6 7">
    <name type="scientific">Stackebrandtia nassauensis (strain DSM 44728 / CIP 108903 / NRRL B-16338 / NBRC 102104 / LLR-40K-21)</name>
    <dbReference type="NCBI Taxonomy" id="446470"/>
    <lineage>
        <taxon>Bacteria</taxon>
        <taxon>Bacillati</taxon>
        <taxon>Actinomycetota</taxon>
        <taxon>Actinomycetes</taxon>
        <taxon>Glycomycetales</taxon>
        <taxon>Glycomycetaceae</taxon>
        <taxon>Stackebrandtia</taxon>
    </lineage>
</organism>
<proteinExistence type="predicted"/>
<dbReference type="GO" id="GO:0000976">
    <property type="term" value="F:transcription cis-regulatory region binding"/>
    <property type="evidence" value="ECO:0007669"/>
    <property type="project" value="TreeGrafter"/>
</dbReference>
<dbReference type="InterPro" id="IPR009057">
    <property type="entry name" value="Homeodomain-like_sf"/>
</dbReference>
<dbReference type="GO" id="GO:0003700">
    <property type="term" value="F:DNA-binding transcription factor activity"/>
    <property type="evidence" value="ECO:0007669"/>
    <property type="project" value="TreeGrafter"/>
</dbReference>
<dbReference type="STRING" id="446470.Snas_4325"/>
<keyword evidence="2 4" id="KW-0238">DNA-binding</keyword>
<evidence type="ECO:0000313" key="7">
    <source>
        <dbReference type="Proteomes" id="UP000000844"/>
    </source>
</evidence>
<dbReference type="InterPro" id="IPR001647">
    <property type="entry name" value="HTH_TetR"/>
</dbReference>
<dbReference type="PROSITE" id="PS50977">
    <property type="entry name" value="HTH_TETR_2"/>
    <property type="match status" value="1"/>
</dbReference>
<evidence type="ECO:0000313" key="6">
    <source>
        <dbReference type="EMBL" id="ADD43972.1"/>
    </source>
</evidence>
<dbReference type="EMBL" id="CP001778">
    <property type="protein sequence ID" value="ADD43972.1"/>
    <property type="molecule type" value="Genomic_DNA"/>
</dbReference>
<evidence type="ECO:0000259" key="5">
    <source>
        <dbReference type="PROSITE" id="PS50977"/>
    </source>
</evidence>
<evidence type="ECO:0000256" key="4">
    <source>
        <dbReference type="PROSITE-ProRule" id="PRU00335"/>
    </source>
</evidence>
<dbReference type="Gene3D" id="1.10.357.10">
    <property type="entry name" value="Tetracycline Repressor, domain 2"/>
    <property type="match status" value="1"/>
</dbReference>
<evidence type="ECO:0000256" key="2">
    <source>
        <dbReference type="ARBA" id="ARBA00023125"/>
    </source>
</evidence>
<dbReference type="PANTHER" id="PTHR30055:SF234">
    <property type="entry name" value="HTH-TYPE TRANSCRIPTIONAL REGULATOR BETI"/>
    <property type="match status" value="1"/>
</dbReference>
<dbReference type="InterPro" id="IPR050109">
    <property type="entry name" value="HTH-type_TetR-like_transc_reg"/>
</dbReference>
<dbReference type="OrthoDB" id="8654052at2"/>
<keyword evidence="3" id="KW-0804">Transcription</keyword>
<sequence length="185" mass="19984">MGRREIAVAALRLLNAKPTASMADIAAAAGVSRATLHRHFAGREELVRLLGELSIESWREALDNADIDTATASGDAAQLRSALEVLCGQLVRDAYEHGFALTEPSFETDDEMVAASEVQQNRELAFYAAAQKAGVVRDDMSATWIAHAVFGLLVGLREALRRGDIAVRDAERLLRETVFGGIAVH</sequence>
<gene>
    <name evidence="6" type="ordered locus">Snas_4325</name>
</gene>
<feature type="DNA-binding region" description="H-T-H motif" evidence="4">
    <location>
        <begin position="21"/>
        <end position="40"/>
    </location>
</feature>
<dbReference type="eggNOG" id="COG1309">
    <property type="taxonomic scope" value="Bacteria"/>
</dbReference>
<dbReference type="Proteomes" id="UP000000844">
    <property type="component" value="Chromosome"/>
</dbReference>
<feature type="domain" description="HTH tetR-type" evidence="5">
    <location>
        <begin position="1"/>
        <end position="58"/>
    </location>
</feature>
<keyword evidence="1" id="KW-0805">Transcription regulation</keyword>
<reference evidence="6 7" key="1">
    <citation type="journal article" date="2009" name="Stand. Genomic Sci.">
        <title>Complete genome sequence of Stackebrandtia nassauensis type strain (LLR-40K-21).</title>
        <authorList>
            <person name="Munk C."/>
            <person name="Lapidus A."/>
            <person name="Copeland A."/>
            <person name="Jando M."/>
            <person name="Mayilraj S."/>
            <person name="Glavina Del Rio T."/>
            <person name="Nolan M."/>
            <person name="Chen F."/>
            <person name="Lucas S."/>
            <person name="Tice H."/>
            <person name="Cheng J.F."/>
            <person name="Han C."/>
            <person name="Detter J.C."/>
            <person name="Bruce D."/>
            <person name="Goodwin L."/>
            <person name="Chain P."/>
            <person name="Pitluck S."/>
            <person name="Goker M."/>
            <person name="Ovchinikova G."/>
            <person name="Pati A."/>
            <person name="Ivanova N."/>
            <person name="Mavromatis K."/>
            <person name="Chen A."/>
            <person name="Palaniappan K."/>
            <person name="Land M."/>
            <person name="Hauser L."/>
            <person name="Chang Y.J."/>
            <person name="Jeffries C.D."/>
            <person name="Bristow J."/>
            <person name="Eisen J.A."/>
            <person name="Markowitz V."/>
            <person name="Hugenholtz P."/>
            <person name="Kyrpides N.C."/>
            <person name="Klenk H.P."/>
        </authorList>
    </citation>
    <scope>NUCLEOTIDE SEQUENCE [LARGE SCALE GENOMIC DNA]</scope>
    <source>
        <strain evidence="7">DSM 44728 / CIP 108903 / NRRL B-16338 / NBRC 102104 / LLR-40K-21</strain>
    </source>
</reference>
<evidence type="ECO:0000256" key="3">
    <source>
        <dbReference type="ARBA" id="ARBA00023163"/>
    </source>
</evidence>
<dbReference type="AlphaFoldDB" id="D3Q3Q5"/>
<dbReference type="HOGENOM" id="CLU_069356_38_3_11"/>
<dbReference type="PANTHER" id="PTHR30055">
    <property type="entry name" value="HTH-TYPE TRANSCRIPTIONAL REGULATOR RUTR"/>
    <property type="match status" value="1"/>
</dbReference>
<dbReference type="Pfam" id="PF00440">
    <property type="entry name" value="TetR_N"/>
    <property type="match status" value="1"/>
</dbReference>
<accession>D3Q3Q5</accession>
<evidence type="ECO:0000256" key="1">
    <source>
        <dbReference type="ARBA" id="ARBA00023015"/>
    </source>
</evidence>